<organism evidence="2">
    <name type="scientific">uncultured Aureispira sp</name>
    <dbReference type="NCBI Taxonomy" id="1331704"/>
    <lineage>
        <taxon>Bacteria</taxon>
        <taxon>Pseudomonadati</taxon>
        <taxon>Bacteroidota</taxon>
        <taxon>Saprospiria</taxon>
        <taxon>Saprospirales</taxon>
        <taxon>Saprospiraceae</taxon>
        <taxon>Aureispira</taxon>
        <taxon>environmental samples</taxon>
    </lineage>
</organism>
<proteinExistence type="predicted"/>
<reference evidence="2" key="1">
    <citation type="submission" date="2020-01" db="EMBL/GenBank/DDBJ databases">
        <authorList>
            <person name="Meier V. D."/>
            <person name="Meier V D."/>
        </authorList>
    </citation>
    <scope>NUCLEOTIDE SEQUENCE</scope>
    <source>
        <strain evidence="2">HLG_WM_MAG_10</strain>
    </source>
</reference>
<evidence type="ECO:0000256" key="1">
    <source>
        <dbReference type="SAM" id="SignalP"/>
    </source>
</evidence>
<protein>
    <recommendedName>
        <fullName evidence="3">SPOR domain-containing protein</fullName>
    </recommendedName>
</protein>
<keyword evidence="1" id="KW-0732">Signal</keyword>
<dbReference type="AlphaFoldDB" id="A0A6S6RVP4"/>
<feature type="chain" id="PRO_5028335150" description="SPOR domain-containing protein" evidence="1">
    <location>
        <begin position="33"/>
        <end position="527"/>
    </location>
</feature>
<name>A0A6S6RVP4_9BACT</name>
<evidence type="ECO:0008006" key="3">
    <source>
        <dbReference type="Google" id="ProtNLM"/>
    </source>
</evidence>
<sequence>METETTTMNMRKNFRNLFVLPFFLLCFLSAQAQDYVYEIQLAIYATPEYKKFKALHSVGYVYSIEMENSLYRIMMGTYSSKSTANDKLKLVQRKGFKDAYLVKKELKEADAVYIVQLATYDQQADIYWPDWQRLSPQLVAQLSDNKVRVAIGPYYTRAEAEEVQARVQMRGPKDVFIKKVSANVLHKVEKFDLERSASYAQNSGAMRLSVKALQELLIQEKLYDVASNGALTPTTKSAMIQYKKTNKHYILHRNMAGEMESNDGIEEYTLQYYVNMIPKDPVTAAAGLEQFKNPIAKIFLAYVYLNEDVPVADKTTRVNQLMNASLEQVFKGYRGETRYDFSMKYSYEDVGQLLQHLKAMYEVLKERPDIPCWMFERHAKLMKETFQPYWQNRRDDYTVSSDCGSFMDLEELRVLFLVSEEFADTQTDFKGVKGINQLYIAPQPIPHQEIEELEKWNGNLWKNLKRLETGSPLQQNMYSLLRFSYYDALQVLETHFMFKGMPGIEARSLGLKILKKTVGGNLKSYLK</sequence>
<dbReference type="GO" id="GO:0042834">
    <property type="term" value="F:peptidoglycan binding"/>
    <property type="evidence" value="ECO:0007669"/>
    <property type="project" value="InterPro"/>
</dbReference>
<accession>A0A6S6RVP4</accession>
<feature type="signal peptide" evidence="1">
    <location>
        <begin position="1"/>
        <end position="32"/>
    </location>
</feature>
<evidence type="ECO:0000313" key="2">
    <source>
        <dbReference type="EMBL" id="CAA6799228.1"/>
    </source>
</evidence>
<dbReference type="SUPFAM" id="SSF110997">
    <property type="entry name" value="Sporulation related repeat"/>
    <property type="match status" value="2"/>
</dbReference>
<dbReference type="InterPro" id="IPR036680">
    <property type="entry name" value="SPOR-like_sf"/>
</dbReference>
<gene>
    <name evidence="2" type="ORF">HELGO_WM28972</name>
</gene>
<dbReference type="EMBL" id="CACVAQ010000024">
    <property type="protein sequence ID" value="CAA6799228.1"/>
    <property type="molecule type" value="Genomic_DNA"/>
</dbReference>